<keyword evidence="6" id="KW-0963">Cytoplasm</keyword>
<dbReference type="Gene3D" id="3.90.1750.10">
    <property type="entry name" value="Hect, E3 ligase catalytic domains"/>
    <property type="match status" value="1"/>
</dbReference>
<dbReference type="InterPro" id="IPR035983">
    <property type="entry name" value="Hect_E3_ubiquitin_ligase"/>
</dbReference>
<keyword evidence="9 12" id="KW-0833">Ubl conjugation pathway</keyword>
<feature type="domain" description="HECT" evidence="14">
    <location>
        <begin position="126"/>
        <end position="241"/>
    </location>
</feature>
<evidence type="ECO:0000256" key="8">
    <source>
        <dbReference type="ARBA" id="ARBA00022737"/>
    </source>
</evidence>
<evidence type="ECO:0000256" key="12">
    <source>
        <dbReference type="PROSITE-ProRule" id="PRU00104"/>
    </source>
</evidence>
<dbReference type="InterPro" id="IPR000569">
    <property type="entry name" value="HECT_dom"/>
</dbReference>
<dbReference type="AlphaFoldDB" id="A0A5A9NB40"/>
<dbReference type="PANTHER" id="PTHR11254">
    <property type="entry name" value="HECT DOMAIN UBIQUITIN-PROTEIN LIGASE"/>
    <property type="match status" value="1"/>
</dbReference>
<dbReference type="GO" id="GO:0000209">
    <property type="term" value="P:protein polyubiquitination"/>
    <property type="evidence" value="ECO:0007669"/>
    <property type="project" value="TreeGrafter"/>
</dbReference>
<comment type="catalytic activity">
    <reaction evidence="1">
        <text>S-ubiquitinyl-[E2 ubiquitin-conjugating enzyme]-L-cysteine + [acceptor protein]-L-lysine = [E2 ubiquitin-conjugating enzyme]-L-cysteine + N(6)-ubiquitinyl-[acceptor protein]-L-lysine.</text>
        <dbReference type="EC" id="2.3.2.26"/>
    </reaction>
</comment>
<evidence type="ECO:0000313" key="16">
    <source>
        <dbReference type="Proteomes" id="UP000324632"/>
    </source>
</evidence>
<evidence type="ECO:0000256" key="10">
    <source>
        <dbReference type="ARBA" id="ARBA00023043"/>
    </source>
</evidence>
<comment type="pathway">
    <text evidence="4">Protein modification; protein ubiquitination.</text>
</comment>
<comment type="caution">
    <text evidence="12">Lacks conserved residue(s) required for the propagation of feature annotation.</text>
</comment>
<accession>A0A5A9NB40</accession>
<evidence type="ECO:0000256" key="5">
    <source>
        <dbReference type="ARBA" id="ARBA00012485"/>
    </source>
</evidence>
<proteinExistence type="predicted"/>
<evidence type="ECO:0000256" key="2">
    <source>
        <dbReference type="ARBA" id="ARBA00004308"/>
    </source>
</evidence>
<dbReference type="PROSITE" id="PS50237">
    <property type="entry name" value="HECT"/>
    <property type="match status" value="2"/>
</dbReference>
<dbReference type="GO" id="GO:0000139">
    <property type="term" value="C:Golgi membrane"/>
    <property type="evidence" value="ECO:0007669"/>
    <property type="project" value="TreeGrafter"/>
</dbReference>
<keyword evidence="8" id="KW-0677">Repeat</keyword>
<keyword evidence="10" id="KW-0040">ANK repeat</keyword>
<evidence type="ECO:0000256" key="1">
    <source>
        <dbReference type="ARBA" id="ARBA00000885"/>
    </source>
</evidence>
<evidence type="ECO:0000256" key="4">
    <source>
        <dbReference type="ARBA" id="ARBA00004906"/>
    </source>
</evidence>
<keyword evidence="7" id="KW-0808">Transferase</keyword>
<dbReference type="GO" id="GO:0061025">
    <property type="term" value="P:membrane fusion"/>
    <property type="evidence" value="ECO:0007669"/>
    <property type="project" value="TreeGrafter"/>
</dbReference>
<dbReference type="GO" id="GO:0006511">
    <property type="term" value="P:ubiquitin-dependent protein catabolic process"/>
    <property type="evidence" value="ECO:0007669"/>
    <property type="project" value="TreeGrafter"/>
</dbReference>
<dbReference type="GO" id="GO:0005634">
    <property type="term" value="C:nucleus"/>
    <property type="evidence" value="ECO:0007669"/>
    <property type="project" value="TreeGrafter"/>
</dbReference>
<dbReference type="PANTHER" id="PTHR11254:SF363">
    <property type="entry name" value="E3 UBIQUITIN-PROTEIN LIGASE HACE1"/>
    <property type="match status" value="1"/>
</dbReference>
<evidence type="ECO:0000256" key="11">
    <source>
        <dbReference type="ARBA" id="ARBA00023136"/>
    </source>
</evidence>
<dbReference type="InterPro" id="IPR050409">
    <property type="entry name" value="E3_ubiq-protein_ligase"/>
</dbReference>
<evidence type="ECO:0000256" key="3">
    <source>
        <dbReference type="ARBA" id="ARBA00004496"/>
    </source>
</evidence>
<evidence type="ECO:0000313" key="15">
    <source>
        <dbReference type="EMBL" id="KAA0706276.1"/>
    </source>
</evidence>
<feature type="active site" description="Glycyl thioester intermediate" evidence="12">
    <location>
        <position position="403"/>
    </location>
</feature>
<sequence length="435" mass="48821">MATEVFFIQRTQASAIRSTTRGRIIDYITESCTLFVTWGEDQMDTNMEDTLAPGENTPQSSTSGLSETAPDLPDFNHGSDTNEPDLETLLTNLMSKVCSEDIPSGNMINVCRDNVMDGAKRAFARRSFNPEAKISVVFMDDSMQAEGAVDEGGPSREFFRLLMMAIKESTLFTGPENNKNLSLDSHALHRGLYKTYGVMISVALLHGGVMPAFFSERLFKNLFSITSSSSPPTLDEITDLDLQTKLRKIFEAGDITAARAAIEECAESLSLLGSLRYIGTMEEREQLVQAATTFFVEGRTKEALEHFFWRTKNWKLRAEDLMSLFKAELSCPGSNRWRLEKKVEGYWRDFLVDVEDGVFEIELQQILIFASGADRIPALGFTPQPTIGFIHEIGRNYPEANTCLVKLKLPIHETYENFTKYMFEGIIQSPTFGMA</sequence>
<reference evidence="15 16" key="1">
    <citation type="journal article" date="2019" name="Mol. Ecol. Resour.">
        <title>Chromosome-level genome assembly of Triplophysa tibetana, a fish adapted to the harsh high-altitude environment of the Tibetan Plateau.</title>
        <authorList>
            <person name="Yang X."/>
            <person name="Liu H."/>
            <person name="Ma Z."/>
            <person name="Zou Y."/>
            <person name="Zou M."/>
            <person name="Mao Y."/>
            <person name="Li X."/>
            <person name="Wang H."/>
            <person name="Chen T."/>
            <person name="Wang W."/>
            <person name="Yang R."/>
        </authorList>
    </citation>
    <scope>NUCLEOTIDE SEQUENCE [LARGE SCALE GENOMIC DNA]</scope>
    <source>
        <strain evidence="15">TTIB1903HZAU</strain>
        <tissue evidence="15">Muscle</tissue>
    </source>
</reference>
<evidence type="ECO:0000256" key="7">
    <source>
        <dbReference type="ARBA" id="ARBA00022679"/>
    </source>
</evidence>
<dbReference type="EC" id="2.3.2.26" evidence="5"/>
<gene>
    <name evidence="15" type="ORF">E1301_Tti016229</name>
</gene>
<evidence type="ECO:0000256" key="9">
    <source>
        <dbReference type="ARBA" id="ARBA00022786"/>
    </source>
</evidence>
<dbReference type="EMBL" id="SOYY01000021">
    <property type="protein sequence ID" value="KAA0706276.1"/>
    <property type="molecule type" value="Genomic_DNA"/>
</dbReference>
<organism evidence="15 16">
    <name type="scientific">Triplophysa tibetana</name>
    <dbReference type="NCBI Taxonomy" id="1572043"/>
    <lineage>
        <taxon>Eukaryota</taxon>
        <taxon>Metazoa</taxon>
        <taxon>Chordata</taxon>
        <taxon>Craniata</taxon>
        <taxon>Vertebrata</taxon>
        <taxon>Euteleostomi</taxon>
        <taxon>Actinopterygii</taxon>
        <taxon>Neopterygii</taxon>
        <taxon>Teleostei</taxon>
        <taxon>Ostariophysi</taxon>
        <taxon>Cypriniformes</taxon>
        <taxon>Nemacheilidae</taxon>
        <taxon>Triplophysa</taxon>
    </lineage>
</organism>
<feature type="domain" description="HECT" evidence="14">
    <location>
        <begin position="362"/>
        <end position="435"/>
    </location>
</feature>
<dbReference type="Proteomes" id="UP000324632">
    <property type="component" value="Chromosome 21"/>
</dbReference>
<dbReference type="GO" id="GO:0007030">
    <property type="term" value="P:Golgi organization"/>
    <property type="evidence" value="ECO:0007669"/>
    <property type="project" value="TreeGrafter"/>
</dbReference>
<dbReference type="Pfam" id="PF00632">
    <property type="entry name" value="HECT"/>
    <property type="match status" value="1"/>
</dbReference>
<comment type="caution">
    <text evidence="15">The sequence shown here is derived from an EMBL/GenBank/DDBJ whole genome shotgun (WGS) entry which is preliminary data.</text>
</comment>
<evidence type="ECO:0000259" key="14">
    <source>
        <dbReference type="PROSITE" id="PS50237"/>
    </source>
</evidence>
<name>A0A5A9NB40_9TELE</name>
<dbReference type="Gene3D" id="3.30.2410.10">
    <property type="entry name" value="Hect, E3 ligase catalytic domain"/>
    <property type="match status" value="1"/>
</dbReference>
<protein>
    <recommendedName>
        <fullName evidence="5">HECT-type E3 ubiquitin transferase</fullName>
        <ecNumber evidence="5">2.3.2.26</ecNumber>
    </recommendedName>
</protein>
<evidence type="ECO:0000256" key="6">
    <source>
        <dbReference type="ARBA" id="ARBA00022490"/>
    </source>
</evidence>
<comment type="subcellular location">
    <subcellularLocation>
        <location evidence="3">Cytoplasm</location>
    </subcellularLocation>
    <subcellularLocation>
        <location evidence="2">Endomembrane system</location>
    </subcellularLocation>
</comment>
<dbReference type="SUPFAM" id="SSF56204">
    <property type="entry name" value="Hect, E3 ligase catalytic domain"/>
    <property type="match status" value="1"/>
</dbReference>
<dbReference type="GO" id="GO:0061630">
    <property type="term" value="F:ubiquitin protein ligase activity"/>
    <property type="evidence" value="ECO:0007669"/>
    <property type="project" value="UniProtKB-EC"/>
</dbReference>
<keyword evidence="11" id="KW-0472">Membrane</keyword>
<evidence type="ECO:0000256" key="13">
    <source>
        <dbReference type="SAM" id="MobiDB-lite"/>
    </source>
</evidence>
<feature type="region of interest" description="Disordered" evidence="13">
    <location>
        <begin position="46"/>
        <end position="81"/>
    </location>
</feature>
<dbReference type="SMART" id="SM00119">
    <property type="entry name" value="HECTc"/>
    <property type="match status" value="1"/>
</dbReference>
<feature type="compositionally biased region" description="Polar residues" evidence="13">
    <location>
        <begin position="56"/>
        <end position="66"/>
    </location>
</feature>
<keyword evidence="16" id="KW-1185">Reference proteome</keyword>